<dbReference type="EMBL" id="JBHTOK010000075">
    <property type="protein sequence ID" value="MFD1441827.1"/>
    <property type="molecule type" value="Genomic_DNA"/>
</dbReference>
<evidence type="ECO:0000256" key="4">
    <source>
        <dbReference type="ARBA" id="ARBA00023088"/>
    </source>
</evidence>
<keyword evidence="1" id="KW-0134">Cell wall</keyword>
<evidence type="ECO:0000313" key="9">
    <source>
        <dbReference type="EMBL" id="MFD1441827.1"/>
    </source>
</evidence>
<dbReference type="InterPro" id="IPR019931">
    <property type="entry name" value="LPXTG_anchor"/>
</dbReference>
<organism evidence="9 10">
    <name type="scientific">Lacticaseibacillus hegangensis</name>
    <dbReference type="NCBI Taxonomy" id="2486010"/>
    <lineage>
        <taxon>Bacteria</taxon>
        <taxon>Bacillati</taxon>
        <taxon>Bacillota</taxon>
        <taxon>Bacilli</taxon>
        <taxon>Lactobacillales</taxon>
        <taxon>Lactobacillaceae</taxon>
        <taxon>Lacticaseibacillus</taxon>
    </lineage>
</organism>
<feature type="compositionally biased region" description="Polar residues" evidence="5">
    <location>
        <begin position="28"/>
        <end position="38"/>
    </location>
</feature>
<evidence type="ECO:0000256" key="7">
    <source>
        <dbReference type="SAM" id="SignalP"/>
    </source>
</evidence>
<name>A0ABW4D151_9LACO</name>
<feature type="compositionally biased region" description="Basic and acidic residues" evidence="5">
    <location>
        <begin position="66"/>
        <end position="87"/>
    </location>
</feature>
<accession>A0ABW4D151</accession>
<feature type="signal peptide" evidence="7">
    <location>
        <begin position="1"/>
        <end position="26"/>
    </location>
</feature>
<comment type="caution">
    <text evidence="9">The sequence shown here is derived from an EMBL/GenBank/DDBJ whole genome shotgun (WGS) entry which is preliminary data.</text>
</comment>
<dbReference type="RefSeq" id="WP_164506172.1">
    <property type="nucleotide sequence ID" value="NZ_JBHTOK010000075.1"/>
</dbReference>
<dbReference type="PROSITE" id="PS50847">
    <property type="entry name" value="GRAM_POS_ANCHORING"/>
    <property type="match status" value="1"/>
</dbReference>
<reference evidence="10" key="1">
    <citation type="journal article" date="2019" name="Int. J. Syst. Evol. Microbiol.">
        <title>The Global Catalogue of Microorganisms (GCM) 10K type strain sequencing project: providing services to taxonomists for standard genome sequencing and annotation.</title>
        <authorList>
            <consortium name="The Broad Institute Genomics Platform"/>
            <consortium name="The Broad Institute Genome Sequencing Center for Infectious Disease"/>
            <person name="Wu L."/>
            <person name="Ma J."/>
        </authorList>
    </citation>
    <scope>NUCLEOTIDE SEQUENCE [LARGE SCALE GENOMIC DNA]</scope>
    <source>
        <strain evidence="10">CCM 8912</strain>
    </source>
</reference>
<evidence type="ECO:0000256" key="5">
    <source>
        <dbReference type="SAM" id="MobiDB-lite"/>
    </source>
</evidence>
<keyword evidence="4" id="KW-0572">Peptidoglycan-anchor</keyword>
<keyword evidence="2" id="KW-0964">Secreted</keyword>
<keyword evidence="3 7" id="KW-0732">Signal</keyword>
<feature type="compositionally biased region" description="Acidic residues" evidence="5">
    <location>
        <begin position="44"/>
        <end position="62"/>
    </location>
</feature>
<dbReference type="NCBIfam" id="TIGR01167">
    <property type="entry name" value="LPXTG_anchor"/>
    <property type="match status" value="1"/>
</dbReference>
<feature type="transmembrane region" description="Helical" evidence="6">
    <location>
        <begin position="99"/>
        <end position="119"/>
    </location>
</feature>
<evidence type="ECO:0000256" key="1">
    <source>
        <dbReference type="ARBA" id="ARBA00022512"/>
    </source>
</evidence>
<protein>
    <submittedName>
        <fullName evidence="9">LPXTG cell wall anchor domain-containing protein</fullName>
    </submittedName>
</protein>
<evidence type="ECO:0000313" key="10">
    <source>
        <dbReference type="Proteomes" id="UP001597212"/>
    </source>
</evidence>
<evidence type="ECO:0000256" key="2">
    <source>
        <dbReference type="ARBA" id="ARBA00022525"/>
    </source>
</evidence>
<proteinExistence type="predicted"/>
<evidence type="ECO:0000259" key="8">
    <source>
        <dbReference type="PROSITE" id="PS50847"/>
    </source>
</evidence>
<feature type="chain" id="PRO_5045458165" evidence="7">
    <location>
        <begin position="27"/>
        <end position="125"/>
    </location>
</feature>
<keyword evidence="6" id="KW-1133">Transmembrane helix</keyword>
<keyword evidence="6" id="KW-0472">Membrane</keyword>
<evidence type="ECO:0000256" key="3">
    <source>
        <dbReference type="ARBA" id="ARBA00022729"/>
    </source>
</evidence>
<dbReference type="Pfam" id="PF00746">
    <property type="entry name" value="Gram_pos_anchor"/>
    <property type="match status" value="1"/>
</dbReference>
<keyword evidence="10" id="KW-1185">Reference proteome</keyword>
<evidence type="ECO:0000256" key="6">
    <source>
        <dbReference type="SAM" id="Phobius"/>
    </source>
</evidence>
<feature type="domain" description="Gram-positive cocci surface proteins LPxTG" evidence="8">
    <location>
        <begin position="90"/>
        <end position="125"/>
    </location>
</feature>
<dbReference type="Proteomes" id="UP001597212">
    <property type="component" value="Unassembled WGS sequence"/>
</dbReference>
<keyword evidence="6" id="KW-0812">Transmembrane</keyword>
<sequence>MIKATLSWLAALAAALMLASASPALAADNTQSLDSNATVRVIDDTIEEPDPGEEDKEPEEGAVVDPTDKEPGDPTPEPVDHPTKNENEALPQAGSQSSVVLIAAGLMVLGAIAAASLTTRNRKKG</sequence>
<feature type="region of interest" description="Disordered" evidence="5">
    <location>
        <begin position="26"/>
        <end position="93"/>
    </location>
</feature>
<gene>
    <name evidence="9" type="ORF">ACFQ5K_10610</name>
</gene>